<dbReference type="PANTHER" id="PTHR43765:SF2">
    <property type="entry name" value="2-DEHYDROPANTOATE 2-REDUCTASE"/>
    <property type="match status" value="1"/>
</dbReference>
<evidence type="ECO:0000256" key="3">
    <source>
        <dbReference type="ARBA" id="ARBA00013014"/>
    </source>
</evidence>
<dbReference type="Proteomes" id="UP000093069">
    <property type="component" value="Chromosome I"/>
</dbReference>
<dbReference type="Gene3D" id="3.40.50.720">
    <property type="entry name" value="NAD(P)-binding Rossmann-like Domain"/>
    <property type="match status" value="1"/>
</dbReference>
<dbReference type="KEGG" id="tch:CHITON_1680"/>
<dbReference type="EMBL" id="CP015193">
    <property type="protein sequence ID" value="ASJ16976.1"/>
    <property type="molecule type" value="Genomic_DNA"/>
</dbReference>
<evidence type="ECO:0000256" key="8">
    <source>
        <dbReference type="ARBA" id="ARBA00047506"/>
    </source>
</evidence>
<dbReference type="GO" id="GO:0005737">
    <property type="term" value="C:cytoplasm"/>
    <property type="evidence" value="ECO:0007669"/>
    <property type="project" value="TreeGrafter"/>
</dbReference>
<evidence type="ECO:0000313" key="14">
    <source>
        <dbReference type="EMBL" id="CUX78459.1"/>
    </source>
</evidence>
<dbReference type="Proteomes" id="UP000250189">
    <property type="component" value="Chromosome"/>
</dbReference>
<dbReference type="EC" id="1.1.1.169" evidence="3 10"/>
<accession>A0A160VUE9</accession>
<keyword evidence="5 10" id="KW-0173">Coenzyme A biosynthesis</keyword>
<reference evidence="14" key="2">
    <citation type="submission" date="2016-01" db="EMBL/GenBank/DDBJ databases">
        <authorList>
            <person name="Oliw E.H."/>
        </authorList>
    </citation>
    <scope>NUCLEOTIDE SEQUENCE</scope>
    <source>
        <strain evidence="14">1</strain>
    </source>
</reference>
<reference evidence="13 16" key="3">
    <citation type="submission" date="2016-04" db="EMBL/GenBank/DDBJ databases">
        <title>Complete genome sequence of Thermococcus chitonophagus type strain GC74.</title>
        <authorList>
            <person name="Oger P.M."/>
        </authorList>
    </citation>
    <scope>NUCLEOTIDE SEQUENCE [LARGE SCALE GENOMIC DNA]</scope>
    <source>
        <strain evidence="13 16">GC74</strain>
    </source>
</reference>
<dbReference type="InterPro" id="IPR013332">
    <property type="entry name" value="KPR_N"/>
</dbReference>
<evidence type="ECO:0000256" key="9">
    <source>
        <dbReference type="ARBA" id="ARBA00048196"/>
    </source>
</evidence>
<evidence type="ECO:0000256" key="10">
    <source>
        <dbReference type="RuleBase" id="RU362068"/>
    </source>
</evidence>
<evidence type="ECO:0000256" key="7">
    <source>
        <dbReference type="ARBA" id="ARBA00032024"/>
    </source>
</evidence>
<evidence type="ECO:0000256" key="6">
    <source>
        <dbReference type="ARBA" id="ARBA00023002"/>
    </source>
</evidence>
<keyword evidence="4 10" id="KW-0521">NADP</keyword>
<protein>
    <recommendedName>
        <fullName evidence="3 10">2-dehydropantoate 2-reductase</fullName>
        <ecNumber evidence="3 10">1.1.1.169</ecNumber>
    </recommendedName>
    <alternativeName>
        <fullName evidence="7 10">Ketopantoate reductase</fullName>
    </alternativeName>
</protein>
<dbReference type="UniPathway" id="UPA00241"/>
<dbReference type="GO" id="GO:0050661">
    <property type="term" value="F:NADP binding"/>
    <property type="evidence" value="ECO:0007669"/>
    <property type="project" value="TreeGrafter"/>
</dbReference>
<dbReference type="NCBIfam" id="TIGR00745">
    <property type="entry name" value="apbA_panE"/>
    <property type="match status" value="1"/>
</dbReference>
<dbReference type="Pfam" id="PF08546">
    <property type="entry name" value="ApbA_C"/>
    <property type="match status" value="1"/>
</dbReference>
<evidence type="ECO:0000313" key="13">
    <source>
        <dbReference type="EMBL" id="ASJ16976.1"/>
    </source>
</evidence>
<dbReference type="NCBIfam" id="NF005092">
    <property type="entry name" value="PRK06522.2-3"/>
    <property type="match status" value="1"/>
</dbReference>
<evidence type="ECO:0000313" key="16">
    <source>
        <dbReference type="Proteomes" id="UP000250189"/>
    </source>
</evidence>
<feature type="domain" description="Ketopantoate reductase N-terminal" evidence="11">
    <location>
        <begin position="3"/>
        <end position="145"/>
    </location>
</feature>
<dbReference type="InterPro" id="IPR050838">
    <property type="entry name" value="Ketopantoate_reductase"/>
</dbReference>
<dbReference type="Pfam" id="PF02558">
    <property type="entry name" value="ApbA"/>
    <property type="match status" value="1"/>
</dbReference>
<evidence type="ECO:0000256" key="4">
    <source>
        <dbReference type="ARBA" id="ARBA00022857"/>
    </source>
</evidence>
<dbReference type="InterPro" id="IPR008927">
    <property type="entry name" value="6-PGluconate_DH-like_C_sf"/>
</dbReference>
<dbReference type="InterPro" id="IPR013328">
    <property type="entry name" value="6PGD_dom2"/>
</dbReference>
<dbReference type="AlphaFoldDB" id="A0A160VUE9"/>
<name>A0A160VUE9_9EURY</name>
<evidence type="ECO:0000256" key="1">
    <source>
        <dbReference type="ARBA" id="ARBA00004724"/>
    </source>
</evidence>
<comment type="pathway">
    <text evidence="1 10">Cofactor biosynthesis; coenzyme A biosynthesis.</text>
</comment>
<dbReference type="Gene3D" id="1.10.1040.10">
    <property type="entry name" value="N-(1-d-carboxylethyl)-l-norvaline Dehydrogenase, domain 2"/>
    <property type="match status" value="1"/>
</dbReference>
<comment type="catalytic activity">
    <reaction evidence="8">
        <text>(R)-pantoate + NADP(+) = 2-dehydropantoate + NADPH + H(+)</text>
        <dbReference type="Rhea" id="RHEA:16233"/>
        <dbReference type="ChEBI" id="CHEBI:11561"/>
        <dbReference type="ChEBI" id="CHEBI:15378"/>
        <dbReference type="ChEBI" id="CHEBI:15980"/>
        <dbReference type="ChEBI" id="CHEBI:57783"/>
        <dbReference type="ChEBI" id="CHEBI:58349"/>
        <dbReference type="EC" id="1.1.1.169"/>
    </reaction>
    <physiologicalReaction direction="right-to-left" evidence="8">
        <dbReference type="Rhea" id="RHEA:16235"/>
    </physiologicalReaction>
</comment>
<dbReference type="RefSeq" id="WP_068578515.1">
    <property type="nucleotide sequence ID" value="NZ_CP015193.1"/>
</dbReference>
<dbReference type="GO" id="GO:0015937">
    <property type="term" value="P:coenzyme A biosynthetic process"/>
    <property type="evidence" value="ECO:0007669"/>
    <property type="project" value="UniProtKB-UniPathway"/>
</dbReference>
<dbReference type="GO" id="GO:0008677">
    <property type="term" value="F:2-dehydropantoate 2-reductase activity"/>
    <property type="evidence" value="ECO:0007669"/>
    <property type="project" value="UniProtKB-EC"/>
</dbReference>
<sequence length="305" mass="33522">MKIYVLGAGAIGSLFGGLLAEAGEDVILIGREPHVGAIKKKGLIIRGIVDTTVHVEAMTSVPRDRPDLIILSTKAYSTEEALKSAGEIVKGTWVLSIQNGIGNEERIIKFGGRAIGGITTNGVVMSEPGIIEWRGKGVTVIGLYPQGHDPFVEEVANTLERAGLETHVTENVQGWIWSKAIVNSAINTIGTILEIKNEIIMTNDYLLSIAMEVVKEGCKIALQNGIEFEVPPMELLFQTLEQTKENYNSMLQDIWRGKQTEIDYINGKIVEYAKAVNLDAPMNTLLWALVKAKEELKGNVWRKRK</sequence>
<proteinExistence type="inferred from homology"/>
<keyword evidence="16" id="KW-1185">Reference proteome</keyword>
<gene>
    <name evidence="13" type="ORF">A3L04_07755</name>
    <name evidence="14" type="ORF">CHITON_1680</name>
</gene>
<evidence type="ECO:0000313" key="15">
    <source>
        <dbReference type="Proteomes" id="UP000093069"/>
    </source>
</evidence>
<feature type="domain" description="Ketopantoate reductase C-terminal" evidence="12">
    <location>
        <begin position="171"/>
        <end position="294"/>
    </location>
</feature>
<dbReference type="SUPFAM" id="SSF51735">
    <property type="entry name" value="NAD(P)-binding Rossmann-fold domains"/>
    <property type="match status" value="1"/>
</dbReference>
<dbReference type="STRING" id="54262.CHITON_1680"/>
<organism evidence="14 15">
    <name type="scientific">Thermococcus chitonophagus</name>
    <dbReference type="NCBI Taxonomy" id="54262"/>
    <lineage>
        <taxon>Archaea</taxon>
        <taxon>Methanobacteriati</taxon>
        <taxon>Methanobacteriota</taxon>
        <taxon>Thermococci</taxon>
        <taxon>Thermococcales</taxon>
        <taxon>Thermococcaceae</taxon>
        <taxon>Thermococcus</taxon>
    </lineage>
</organism>
<dbReference type="GO" id="GO:0015940">
    <property type="term" value="P:pantothenate biosynthetic process"/>
    <property type="evidence" value="ECO:0007669"/>
    <property type="project" value="InterPro"/>
</dbReference>
<dbReference type="EMBL" id="LN999010">
    <property type="protein sequence ID" value="CUX78459.1"/>
    <property type="molecule type" value="Genomic_DNA"/>
</dbReference>
<evidence type="ECO:0000259" key="11">
    <source>
        <dbReference type="Pfam" id="PF02558"/>
    </source>
</evidence>
<dbReference type="InterPro" id="IPR013752">
    <property type="entry name" value="KPA_reductase"/>
</dbReference>
<dbReference type="SUPFAM" id="SSF48179">
    <property type="entry name" value="6-phosphogluconate dehydrogenase C-terminal domain-like"/>
    <property type="match status" value="1"/>
</dbReference>
<dbReference type="InterPro" id="IPR003710">
    <property type="entry name" value="ApbA"/>
</dbReference>
<dbReference type="InterPro" id="IPR036291">
    <property type="entry name" value="NAD(P)-bd_dom_sf"/>
</dbReference>
<evidence type="ECO:0000256" key="2">
    <source>
        <dbReference type="ARBA" id="ARBA00007870"/>
    </source>
</evidence>
<comment type="catalytic activity">
    <reaction evidence="9">
        <text>(R)-pantoate + NAD(+) = 2-dehydropantoate + NADH + H(+)</text>
        <dbReference type="Rhea" id="RHEA:61292"/>
        <dbReference type="ChEBI" id="CHEBI:11561"/>
        <dbReference type="ChEBI" id="CHEBI:15378"/>
        <dbReference type="ChEBI" id="CHEBI:15980"/>
        <dbReference type="ChEBI" id="CHEBI:57540"/>
        <dbReference type="ChEBI" id="CHEBI:57945"/>
    </reaction>
    <physiologicalReaction direction="right-to-left" evidence="9">
        <dbReference type="Rhea" id="RHEA:61294"/>
    </physiologicalReaction>
</comment>
<comment type="function">
    <text evidence="10">Catalyzes the NADPH-dependent reduction of ketopantoate into pantoic acid.</text>
</comment>
<evidence type="ECO:0000259" key="12">
    <source>
        <dbReference type="Pfam" id="PF08546"/>
    </source>
</evidence>
<dbReference type="OrthoDB" id="201845at2157"/>
<dbReference type="GeneID" id="33322464"/>
<keyword evidence="6 10" id="KW-0560">Oxidoreductase</keyword>
<evidence type="ECO:0000256" key="5">
    <source>
        <dbReference type="ARBA" id="ARBA00022993"/>
    </source>
</evidence>
<dbReference type="PANTHER" id="PTHR43765">
    <property type="entry name" value="2-DEHYDROPANTOATE 2-REDUCTASE-RELATED"/>
    <property type="match status" value="1"/>
</dbReference>
<comment type="similarity">
    <text evidence="2 10">Belongs to the ketopantoate reductase family.</text>
</comment>
<reference evidence="15" key="1">
    <citation type="submission" date="2016-01" db="EMBL/GenBank/DDBJ databases">
        <authorList>
            <person name="Vorgias C.E."/>
        </authorList>
    </citation>
    <scope>NUCLEOTIDE SEQUENCE [LARGE SCALE GENOMIC DNA]</scope>
</reference>